<evidence type="ECO:0000256" key="11">
    <source>
        <dbReference type="ARBA" id="ARBA00023136"/>
    </source>
</evidence>
<name>K7A1X2_9ALTE</name>
<evidence type="ECO:0000256" key="10">
    <source>
        <dbReference type="ARBA" id="ARBA00023004"/>
    </source>
</evidence>
<dbReference type="GO" id="GO:0022904">
    <property type="term" value="P:respiratory electron transport chain"/>
    <property type="evidence" value="ECO:0007669"/>
    <property type="project" value="InterPro"/>
</dbReference>
<comment type="cofactor">
    <cofactor evidence="1">
        <name>heme b</name>
        <dbReference type="ChEBI" id="CHEBI:60344"/>
    </cofactor>
</comment>
<organism evidence="15 16">
    <name type="scientific">Paraglaciecola psychrophila 170</name>
    <dbReference type="NCBI Taxonomy" id="1129794"/>
    <lineage>
        <taxon>Bacteria</taxon>
        <taxon>Pseudomonadati</taxon>
        <taxon>Pseudomonadota</taxon>
        <taxon>Gammaproteobacteria</taxon>
        <taxon>Alteromonadales</taxon>
        <taxon>Alteromonadaceae</taxon>
        <taxon>Paraglaciecola</taxon>
    </lineage>
</organism>
<dbReference type="AlphaFoldDB" id="K7A1X2"/>
<accession>K7A1X2</accession>
<dbReference type="SUPFAM" id="SSF81342">
    <property type="entry name" value="Transmembrane di-heme cytochromes"/>
    <property type="match status" value="1"/>
</dbReference>
<dbReference type="KEGG" id="gps:C427_2904"/>
<dbReference type="eggNOG" id="COG3038">
    <property type="taxonomic scope" value="Bacteria"/>
</dbReference>
<reference evidence="15 16" key="1">
    <citation type="journal article" date="2013" name="Genome Announc.">
        <title>Complete Genome Sequence of Glaciecola psychrophila Strain 170T.</title>
        <authorList>
            <person name="Yin J."/>
            <person name="Chen J."/>
            <person name="Liu G."/>
            <person name="Yu Y."/>
            <person name="Song L."/>
            <person name="Wang X."/>
            <person name="Qu X."/>
        </authorList>
    </citation>
    <scope>NUCLEOTIDE SEQUENCE [LARGE SCALE GENOMIC DNA]</scope>
    <source>
        <strain evidence="15 16">170</strain>
    </source>
</reference>
<evidence type="ECO:0000256" key="4">
    <source>
        <dbReference type="ARBA" id="ARBA00022475"/>
    </source>
</evidence>
<feature type="transmembrane region" description="Helical" evidence="13">
    <location>
        <begin position="12"/>
        <end position="31"/>
    </location>
</feature>
<dbReference type="RefSeq" id="WP_007635622.1">
    <property type="nucleotide sequence ID" value="NC_020514.1"/>
</dbReference>
<dbReference type="PANTHER" id="PTHR30529">
    <property type="entry name" value="CYTOCHROME B561"/>
    <property type="match status" value="1"/>
</dbReference>
<evidence type="ECO:0000256" key="2">
    <source>
        <dbReference type="ARBA" id="ARBA00004651"/>
    </source>
</evidence>
<evidence type="ECO:0000256" key="12">
    <source>
        <dbReference type="ARBA" id="ARBA00037975"/>
    </source>
</evidence>
<evidence type="ECO:0000256" key="9">
    <source>
        <dbReference type="ARBA" id="ARBA00022989"/>
    </source>
</evidence>
<keyword evidence="6 13" id="KW-0812">Transmembrane</keyword>
<keyword evidence="7" id="KW-0479">Metal-binding</keyword>
<evidence type="ECO:0000256" key="6">
    <source>
        <dbReference type="ARBA" id="ARBA00022692"/>
    </source>
</evidence>
<evidence type="ECO:0000256" key="3">
    <source>
        <dbReference type="ARBA" id="ARBA00022448"/>
    </source>
</evidence>
<evidence type="ECO:0000313" key="15">
    <source>
        <dbReference type="EMBL" id="AGH45013.1"/>
    </source>
</evidence>
<dbReference type="OrthoDB" id="9793784at2"/>
<evidence type="ECO:0000256" key="5">
    <source>
        <dbReference type="ARBA" id="ARBA00022617"/>
    </source>
</evidence>
<dbReference type="GO" id="GO:0020037">
    <property type="term" value="F:heme binding"/>
    <property type="evidence" value="ECO:0007669"/>
    <property type="project" value="TreeGrafter"/>
</dbReference>
<dbReference type="Pfam" id="PF01292">
    <property type="entry name" value="Ni_hydr_CYTB"/>
    <property type="match status" value="1"/>
</dbReference>
<proteinExistence type="inferred from homology"/>
<dbReference type="InterPro" id="IPR052168">
    <property type="entry name" value="Cytochrome_b561_oxidase"/>
</dbReference>
<evidence type="ECO:0000256" key="13">
    <source>
        <dbReference type="SAM" id="Phobius"/>
    </source>
</evidence>
<keyword evidence="4" id="KW-1003">Cell membrane</keyword>
<protein>
    <submittedName>
        <fullName evidence="15">Cytochrome b561</fullName>
    </submittedName>
</protein>
<keyword evidence="16" id="KW-1185">Reference proteome</keyword>
<dbReference type="GO" id="GO:0009055">
    <property type="term" value="F:electron transfer activity"/>
    <property type="evidence" value="ECO:0007669"/>
    <property type="project" value="InterPro"/>
</dbReference>
<evidence type="ECO:0000256" key="1">
    <source>
        <dbReference type="ARBA" id="ARBA00001970"/>
    </source>
</evidence>
<sequence>MYLTKQQRYATLSIILHWIMFLLLVVVYSCIELREIYPKGSEPRDNLKTWHFMLGLSVFVLVWVRLIARWVTQTPKIHPPITKWQKLLAKAFHFGLYILMICKPIAGWLILSAEGKPIPFFGLNLPPLIAENEVLSETIEQVHKTAGTIGYYLIGLHMFTEFFSSLHTTR</sequence>
<keyword evidence="8" id="KW-0249">Electron transport</keyword>
<dbReference type="GO" id="GO:0046872">
    <property type="term" value="F:metal ion binding"/>
    <property type="evidence" value="ECO:0007669"/>
    <property type="project" value="UniProtKB-KW"/>
</dbReference>
<comment type="subcellular location">
    <subcellularLocation>
        <location evidence="2">Cell membrane</location>
        <topology evidence="2">Multi-pass membrane protein</topology>
    </subcellularLocation>
</comment>
<keyword evidence="11 13" id="KW-0472">Membrane</keyword>
<keyword evidence="10" id="KW-0408">Iron</keyword>
<dbReference type="STRING" id="1129794.C427_2904"/>
<feature type="transmembrane region" description="Helical" evidence="13">
    <location>
        <begin position="52"/>
        <end position="71"/>
    </location>
</feature>
<dbReference type="PROSITE" id="PS51257">
    <property type="entry name" value="PROKAR_LIPOPROTEIN"/>
    <property type="match status" value="1"/>
</dbReference>
<dbReference type="InterPro" id="IPR016174">
    <property type="entry name" value="Di-haem_cyt_TM"/>
</dbReference>
<dbReference type="PATRIC" id="fig|1129794.4.peg.2889"/>
<dbReference type="Proteomes" id="UP000011864">
    <property type="component" value="Chromosome"/>
</dbReference>
<feature type="transmembrane region" description="Helical" evidence="13">
    <location>
        <begin position="91"/>
        <end position="111"/>
    </location>
</feature>
<keyword evidence="5" id="KW-0349">Heme</keyword>
<keyword evidence="9 13" id="KW-1133">Transmembrane helix</keyword>
<evidence type="ECO:0000256" key="7">
    <source>
        <dbReference type="ARBA" id="ARBA00022723"/>
    </source>
</evidence>
<dbReference type="HOGENOM" id="CLU_095321_3_0_6"/>
<gene>
    <name evidence="15" type="ORF">C427_2904</name>
</gene>
<dbReference type="GO" id="GO:0005886">
    <property type="term" value="C:plasma membrane"/>
    <property type="evidence" value="ECO:0007669"/>
    <property type="project" value="UniProtKB-SubCell"/>
</dbReference>
<evidence type="ECO:0000256" key="8">
    <source>
        <dbReference type="ARBA" id="ARBA00022982"/>
    </source>
</evidence>
<feature type="domain" description="Cytochrome b561 bacterial/Ni-hydrogenase" evidence="14">
    <location>
        <begin position="8"/>
        <end position="162"/>
    </location>
</feature>
<keyword evidence="3" id="KW-0813">Transport</keyword>
<dbReference type="PANTHER" id="PTHR30529:SF3">
    <property type="entry name" value="CYTOCHROME B561 HOMOLOG 1"/>
    <property type="match status" value="1"/>
</dbReference>
<dbReference type="InterPro" id="IPR011577">
    <property type="entry name" value="Cyt_b561_bac/Ni-Hgenase"/>
</dbReference>
<evidence type="ECO:0000313" key="16">
    <source>
        <dbReference type="Proteomes" id="UP000011864"/>
    </source>
</evidence>
<evidence type="ECO:0000259" key="14">
    <source>
        <dbReference type="Pfam" id="PF01292"/>
    </source>
</evidence>
<dbReference type="EMBL" id="CP003837">
    <property type="protein sequence ID" value="AGH45013.1"/>
    <property type="molecule type" value="Genomic_DNA"/>
</dbReference>
<comment type="similarity">
    <text evidence="12">Belongs to the cytochrome b561 family.</text>
</comment>